<accession>A0A0S7WM20</accession>
<reference evidence="1 2" key="1">
    <citation type="journal article" date="2015" name="Microbiome">
        <title>Genomic resolution of linkages in carbon, nitrogen, and sulfur cycling among widespread estuary sediment bacteria.</title>
        <authorList>
            <person name="Baker B.J."/>
            <person name="Lazar C.S."/>
            <person name="Teske A.P."/>
            <person name="Dick G.J."/>
        </authorList>
    </citation>
    <scope>NUCLEOTIDE SEQUENCE [LARGE SCALE GENOMIC DNA]</scope>
    <source>
        <strain evidence="1">DG_26</strain>
    </source>
</reference>
<evidence type="ECO:0000313" key="1">
    <source>
        <dbReference type="EMBL" id="KPJ51221.1"/>
    </source>
</evidence>
<protein>
    <recommendedName>
        <fullName evidence="3">Serine dehydrogenase proteinase</fullName>
    </recommendedName>
</protein>
<dbReference type="PANTHER" id="PTHR35984">
    <property type="entry name" value="PERIPLASMIC SERINE PROTEASE"/>
    <property type="match status" value="1"/>
</dbReference>
<evidence type="ECO:0000313" key="2">
    <source>
        <dbReference type="Proteomes" id="UP000051124"/>
    </source>
</evidence>
<dbReference type="InterPro" id="IPR029045">
    <property type="entry name" value="ClpP/crotonase-like_dom_sf"/>
</dbReference>
<proteinExistence type="predicted"/>
<evidence type="ECO:0008006" key="3">
    <source>
        <dbReference type="Google" id="ProtNLM"/>
    </source>
</evidence>
<gene>
    <name evidence="1" type="ORF">AMJ40_00500</name>
</gene>
<dbReference type="Pfam" id="PF01972">
    <property type="entry name" value="SDH_protease"/>
    <property type="match status" value="1"/>
</dbReference>
<dbReference type="Proteomes" id="UP000051124">
    <property type="component" value="Unassembled WGS sequence"/>
</dbReference>
<dbReference type="AlphaFoldDB" id="A0A0S7WM20"/>
<dbReference type="Gene3D" id="3.90.226.10">
    <property type="entry name" value="2-enoyl-CoA Hydratase, Chain A, domain 1"/>
    <property type="match status" value="1"/>
</dbReference>
<dbReference type="PANTHER" id="PTHR35984:SF1">
    <property type="entry name" value="PERIPLASMIC SERINE PROTEASE"/>
    <property type="match status" value="1"/>
</dbReference>
<dbReference type="SUPFAM" id="SSF52096">
    <property type="entry name" value="ClpP/crotonase"/>
    <property type="match status" value="1"/>
</dbReference>
<dbReference type="EMBL" id="LIZT01000004">
    <property type="protein sequence ID" value="KPJ51221.1"/>
    <property type="molecule type" value="Genomic_DNA"/>
</dbReference>
<dbReference type="InterPro" id="IPR002825">
    <property type="entry name" value="Pept_S49_ser-pept_pro"/>
</dbReference>
<name>A0A0S7WM20_UNCT6</name>
<organism evidence="1 2">
    <name type="scientific">candidate division TA06 bacterium DG_26</name>
    <dbReference type="NCBI Taxonomy" id="1703771"/>
    <lineage>
        <taxon>Bacteria</taxon>
        <taxon>Bacteria division TA06</taxon>
    </lineage>
</organism>
<sequence length="291" mass="32816">MRKLPKKRVSPYEKYHIILEEKDHKFVAFSKKHNCMLLGLVAPIFLPSAAADMPDSIAISREETMGMTHIVDSVEKEFGLPRTLYFLIETIGGSGAAAYNMARLLRSKFKKIVVFVPHFALSAGTVLACMSDEIVMDVTSHLGPFDAYLEIPDLGLVSGSALRKGIEIAEEYYRGRGDKDPEKRVRDRVDPAIQGLLEDAQKAGELYLTEVLTLAKYSKRKVKSIVKKLVWDYPTHEYPITIEEAKELGLRVSPRSKYPELWGLMEEWLDKLAFHPKNADHLIAFAHPGMA</sequence>
<dbReference type="GO" id="GO:0016020">
    <property type="term" value="C:membrane"/>
    <property type="evidence" value="ECO:0007669"/>
    <property type="project" value="InterPro"/>
</dbReference>
<comment type="caution">
    <text evidence="1">The sequence shown here is derived from an EMBL/GenBank/DDBJ whole genome shotgun (WGS) entry which is preliminary data.</text>
</comment>